<dbReference type="InterPro" id="IPR022441">
    <property type="entry name" value="Para_beta_helix_rpt-2"/>
</dbReference>
<evidence type="ECO:0000256" key="3">
    <source>
        <dbReference type="ARBA" id="ARBA00022786"/>
    </source>
</evidence>
<dbReference type="InterPro" id="IPR006626">
    <property type="entry name" value="PbH1"/>
</dbReference>
<keyword evidence="3" id="KW-0833">Ubl conjugation pathway</keyword>
<feature type="domain" description="Carbohydrate-binding/sugar hydrolysis" evidence="4">
    <location>
        <begin position="58"/>
        <end position="236"/>
    </location>
</feature>
<dbReference type="InterPro" id="IPR011050">
    <property type="entry name" value="Pectin_lyase_fold/virulence"/>
</dbReference>
<reference evidence="5 6" key="1">
    <citation type="submission" date="2024-03" db="EMBL/GenBank/DDBJ databases">
        <title>Rhodococcus navarretei sp. nov. and Pseudarthrobacter quantumdoti sp. nov., two new species with the ability to biosynthesize Quantum Dots isolated from soil samples at Union Glacier, Antarctica.</title>
        <authorList>
            <person name="Vargas M."/>
        </authorList>
    </citation>
    <scope>NUCLEOTIDE SEQUENCE [LARGE SCALE GENOMIC DNA]</scope>
    <source>
        <strain evidence="5 6">RC-2-3</strain>
    </source>
</reference>
<name>A0ABZ2R231_9MICC</name>
<evidence type="ECO:0000313" key="5">
    <source>
        <dbReference type="EMBL" id="WXK91929.1"/>
    </source>
</evidence>
<evidence type="ECO:0000259" key="4">
    <source>
        <dbReference type="SMART" id="SM00722"/>
    </source>
</evidence>
<protein>
    <submittedName>
        <fullName evidence="5">Right-handed parallel beta-helix repeat-containing protein</fullName>
    </submittedName>
</protein>
<evidence type="ECO:0000256" key="1">
    <source>
        <dbReference type="ARBA" id="ARBA00004906"/>
    </source>
</evidence>
<dbReference type="InterPro" id="IPR012334">
    <property type="entry name" value="Pectin_lyas_fold"/>
</dbReference>
<dbReference type="SMART" id="SM00710">
    <property type="entry name" value="PbH1"/>
    <property type="match status" value="7"/>
</dbReference>
<evidence type="ECO:0000256" key="2">
    <source>
        <dbReference type="ARBA" id="ARBA00022737"/>
    </source>
</evidence>
<dbReference type="NCBIfam" id="TIGR03804">
    <property type="entry name" value="para_beta_helix"/>
    <property type="match status" value="1"/>
</dbReference>
<dbReference type="Gene3D" id="2.160.20.10">
    <property type="entry name" value="Single-stranded right-handed beta-helix, Pectin lyase-like"/>
    <property type="match status" value="2"/>
</dbReference>
<proteinExistence type="predicted"/>
<dbReference type="EMBL" id="CP148033">
    <property type="protein sequence ID" value="WXK91929.1"/>
    <property type="molecule type" value="Genomic_DNA"/>
</dbReference>
<dbReference type="PANTHER" id="PTHR22990:SF15">
    <property type="entry name" value="F-BOX ONLY PROTEIN 10"/>
    <property type="match status" value="1"/>
</dbReference>
<evidence type="ECO:0000313" key="6">
    <source>
        <dbReference type="Proteomes" id="UP001623384"/>
    </source>
</evidence>
<keyword evidence="2" id="KW-0677">Repeat</keyword>
<comment type="pathway">
    <text evidence="1">Protein modification; protein ubiquitination.</text>
</comment>
<dbReference type="InterPro" id="IPR006633">
    <property type="entry name" value="Carb-bd_sugar_hydrolysis-dom"/>
</dbReference>
<organism evidence="5 6">
    <name type="scientific">Pseudarthrobacter quantipunctorum</name>
    <dbReference type="NCBI Taxonomy" id="3128980"/>
    <lineage>
        <taxon>Bacteria</taxon>
        <taxon>Bacillati</taxon>
        <taxon>Actinomycetota</taxon>
        <taxon>Actinomycetes</taxon>
        <taxon>Micrococcales</taxon>
        <taxon>Micrococcaceae</taxon>
        <taxon>Pseudarthrobacter</taxon>
    </lineage>
</organism>
<dbReference type="SMART" id="SM00722">
    <property type="entry name" value="CASH"/>
    <property type="match status" value="1"/>
</dbReference>
<dbReference type="RefSeq" id="WP_406633240.1">
    <property type="nucleotide sequence ID" value="NZ_CP148033.1"/>
</dbReference>
<dbReference type="SUPFAM" id="SSF51126">
    <property type="entry name" value="Pectin lyase-like"/>
    <property type="match status" value="1"/>
</dbReference>
<dbReference type="Pfam" id="PF13229">
    <property type="entry name" value="Beta_helix"/>
    <property type="match status" value="1"/>
</dbReference>
<sequence>MAESFFLNGSPVRRVMSRGAVDEATFFADYSENVLYVGQNPQGQAATLARTRTAIGSTEPSVVIEKLTVRGFANLAQKGAVLVGGRDWTVRNSVITANHGVGIMIVRAENARISDNTITANGQMGIGQYRSPAGRIENNRIAANNTAEFWRADWESGGIKVTKSSSTIANNQIFDNLGVGVWIDEAGDGVSILSNDIQGNAACGVRYEISRNGRIVGNTIRENALALKRGAGTNIFTGAGITVNTSSDVTIENNKLLGNLNGIGVQARPRGEGPWGEYVLEKISVKGNHIDLRAPATATTGYVEADSLVTTPPASAVIFHGNRYVLTDPASARFNLKDRLVDFRAWQAAEKDKNGTVTGR</sequence>
<accession>A0ABZ2R231</accession>
<dbReference type="PANTHER" id="PTHR22990">
    <property type="entry name" value="F-BOX ONLY PROTEIN"/>
    <property type="match status" value="1"/>
</dbReference>
<dbReference type="InterPro" id="IPR039448">
    <property type="entry name" value="Beta_helix"/>
</dbReference>
<gene>
    <name evidence="5" type="ORF">WHH00_12625</name>
</gene>
<keyword evidence="6" id="KW-1185">Reference proteome</keyword>
<dbReference type="Proteomes" id="UP001623384">
    <property type="component" value="Chromosome"/>
</dbReference>
<dbReference type="InterPro" id="IPR051550">
    <property type="entry name" value="SCF-Subunits/Alg-Epimerases"/>
</dbReference>